<evidence type="ECO:0000256" key="2">
    <source>
        <dbReference type="ARBA" id="ARBA00022840"/>
    </source>
</evidence>
<dbReference type="EMBL" id="AZEF01000042">
    <property type="protein sequence ID" value="KRL00473.1"/>
    <property type="molecule type" value="Genomic_DNA"/>
</dbReference>
<dbReference type="PROSITE" id="PS50893">
    <property type="entry name" value="ABC_TRANSPORTER_2"/>
    <property type="match status" value="1"/>
</dbReference>
<keyword evidence="2 4" id="KW-0067">ATP-binding</keyword>
<dbReference type="InterPro" id="IPR027417">
    <property type="entry name" value="P-loop_NTPase"/>
</dbReference>
<reference evidence="4 5" key="1">
    <citation type="journal article" date="2015" name="Genome Announc.">
        <title>Expanding the biotechnology potential of lactobacilli through comparative genomics of 213 strains and associated genera.</title>
        <authorList>
            <person name="Sun Z."/>
            <person name="Harris H.M."/>
            <person name="McCann A."/>
            <person name="Guo C."/>
            <person name="Argimon S."/>
            <person name="Zhang W."/>
            <person name="Yang X."/>
            <person name="Jeffery I.B."/>
            <person name="Cooney J.C."/>
            <person name="Kagawa T.F."/>
            <person name="Liu W."/>
            <person name="Song Y."/>
            <person name="Salvetti E."/>
            <person name="Wrobel A."/>
            <person name="Rasinkangas P."/>
            <person name="Parkhill J."/>
            <person name="Rea M.C."/>
            <person name="O'Sullivan O."/>
            <person name="Ritari J."/>
            <person name="Douillard F.P."/>
            <person name="Paul Ross R."/>
            <person name="Yang R."/>
            <person name="Briner A.E."/>
            <person name="Felis G.E."/>
            <person name="de Vos W.M."/>
            <person name="Barrangou R."/>
            <person name="Klaenhammer T.R."/>
            <person name="Caufield P.W."/>
            <person name="Cui Y."/>
            <person name="Zhang H."/>
            <person name="O'Toole P.W."/>
        </authorList>
    </citation>
    <scope>NUCLEOTIDE SEQUENCE [LARGE SCALE GENOMIC DNA]</scope>
    <source>
        <strain evidence="4 5">DSM 19910</strain>
    </source>
</reference>
<accession>A0A0R1LYK1</accession>
<comment type="caution">
    <text evidence="4">The sequence shown here is derived from an EMBL/GenBank/DDBJ whole genome shotgun (WGS) entry which is preliminary data.</text>
</comment>
<dbReference type="AlphaFoldDB" id="A0A0R1LYK1"/>
<name>A0A0R1LYK1_9LACO</name>
<dbReference type="InterPro" id="IPR003439">
    <property type="entry name" value="ABC_transporter-like_ATP-bd"/>
</dbReference>
<dbReference type="Proteomes" id="UP000051621">
    <property type="component" value="Unassembled WGS sequence"/>
</dbReference>
<proteinExistence type="predicted"/>
<keyword evidence="1" id="KW-0547">Nucleotide-binding</keyword>
<gene>
    <name evidence="4" type="ORF">FC81_GL002002</name>
</gene>
<protein>
    <submittedName>
        <fullName evidence="4">ABC transporter, ATP-binding protein</fullName>
    </submittedName>
</protein>
<dbReference type="PATRIC" id="fig|1423731.3.peg.2058"/>
<feature type="domain" description="ABC transporter" evidence="3">
    <location>
        <begin position="4"/>
        <end position="229"/>
    </location>
</feature>
<dbReference type="OrthoDB" id="9804819at2"/>
<dbReference type="PANTHER" id="PTHR43158:SF5">
    <property type="entry name" value="ABC TRANSPORTER, ATP-BINDING PROTEIN"/>
    <property type="match status" value="1"/>
</dbReference>
<dbReference type="RefSeq" id="WP_057745968.1">
    <property type="nucleotide sequence ID" value="NZ_AZEF01000042.1"/>
</dbReference>
<dbReference type="CDD" id="cd03230">
    <property type="entry name" value="ABC_DR_subfamily_A"/>
    <property type="match status" value="1"/>
</dbReference>
<dbReference type="GO" id="GO:0016887">
    <property type="term" value="F:ATP hydrolysis activity"/>
    <property type="evidence" value="ECO:0007669"/>
    <property type="project" value="InterPro"/>
</dbReference>
<evidence type="ECO:0000313" key="5">
    <source>
        <dbReference type="Proteomes" id="UP000051621"/>
    </source>
</evidence>
<keyword evidence="5" id="KW-1185">Reference proteome</keyword>
<dbReference type="SMART" id="SM00382">
    <property type="entry name" value="AAA"/>
    <property type="match status" value="1"/>
</dbReference>
<evidence type="ECO:0000259" key="3">
    <source>
        <dbReference type="PROSITE" id="PS50893"/>
    </source>
</evidence>
<dbReference type="Pfam" id="PF00005">
    <property type="entry name" value="ABC_tran"/>
    <property type="match status" value="1"/>
</dbReference>
<sequence length="289" mass="32413">MEGIVVKGIQKNFGKKTVLQDVDLQIKPGKIYGLLGRNGAGKSTLLSIIANRIFPNMGTITLDGQTVFENDKALGQMYLMSERNLYSKSSKLKHLLGTTELLYGNFDYEYAYQLAEKFSLDLNQKFGKLSTGYRSIFKLIVSLCVPAKYILLDEPVLGLDANHRELFYREMVDNYVKTGKTFVISTHLIEEITNSLEHIFIIKNGQIIIDGDVEDVLNKAYLVSGPAKEVAQYTAGLNVIGQEKLGNIQGDYVFGKLDSERVLPDTVTVEKPNLQKLFINLTNTKEENK</sequence>
<dbReference type="InterPro" id="IPR003593">
    <property type="entry name" value="AAA+_ATPase"/>
</dbReference>
<evidence type="ECO:0000313" key="4">
    <source>
        <dbReference type="EMBL" id="KRL00473.1"/>
    </source>
</evidence>
<dbReference type="Gene3D" id="3.40.50.300">
    <property type="entry name" value="P-loop containing nucleotide triphosphate hydrolases"/>
    <property type="match status" value="1"/>
</dbReference>
<evidence type="ECO:0000256" key="1">
    <source>
        <dbReference type="ARBA" id="ARBA00022741"/>
    </source>
</evidence>
<organism evidence="4 5">
    <name type="scientific">Liquorilactobacillus capillatus DSM 19910</name>
    <dbReference type="NCBI Taxonomy" id="1423731"/>
    <lineage>
        <taxon>Bacteria</taxon>
        <taxon>Bacillati</taxon>
        <taxon>Bacillota</taxon>
        <taxon>Bacilli</taxon>
        <taxon>Lactobacillales</taxon>
        <taxon>Lactobacillaceae</taxon>
        <taxon>Liquorilactobacillus</taxon>
    </lineage>
</organism>
<dbReference type="PANTHER" id="PTHR43158">
    <property type="entry name" value="SKFA PEPTIDE EXPORT ATP-BINDING PROTEIN SKFE"/>
    <property type="match status" value="1"/>
</dbReference>
<dbReference type="SUPFAM" id="SSF52540">
    <property type="entry name" value="P-loop containing nucleoside triphosphate hydrolases"/>
    <property type="match status" value="1"/>
</dbReference>
<dbReference type="STRING" id="1423731.FC81_GL002002"/>
<dbReference type="GO" id="GO:0005524">
    <property type="term" value="F:ATP binding"/>
    <property type="evidence" value="ECO:0007669"/>
    <property type="project" value="UniProtKB-KW"/>
</dbReference>